<accession>A0ACC3NK02</accession>
<evidence type="ECO:0000313" key="1">
    <source>
        <dbReference type="EMBL" id="KAK3718308.1"/>
    </source>
</evidence>
<dbReference type="Proteomes" id="UP001281147">
    <property type="component" value="Unassembled WGS sequence"/>
</dbReference>
<organism evidence="1 2">
    <name type="scientific">Vermiconidia calcicola</name>
    <dbReference type="NCBI Taxonomy" id="1690605"/>
    <lineage>
        <taxon>Eukaryota</taxon>
        <taxon>Fungi</taxon>
        <taxon>Dikarya</taxon>
        <taxon>Ascomycota</taxon>
        <taxon>Pezizomycotina</taxon>
        <taxon>Dothideomycetes</taxon>
        <taxon>Dothideomycetidae</taxon>
        <taxon>Mycosphaerellales</taxon>
        <taxon>Extremaceae</taxon>
        <taxon>Vermiconidia</taxon>
    </lineage>
</organism>
<comment type="caution">
    <text evidence="1">The sequence shown here is derived from an EMBL/GenBank/DDBJ whole genome shotgun (WGS) entry which is preliminary data.</text>
</comment>
<sequence>MAGETTTSHSEQPPCPDPSVHEKQHQLSAAASTAASYATHPERNTSHRKSPLDSNGKLSSQSAAASLKYAQPQDLPSFPSRGADFSAANTAATLAKDHKMKELWHPELSSAGSKAALLAVRDGGKLDLWEPTPSSAGNSAATLAMRNKTLSPELDRGYTDVGRNNSMLAATQSIRRGRQRAGSTPVAPPVAYPDSQNSGKNALNAASVASVRAPPTDGWNSEANQAARVKNMHMDRDMFGEHPMVAPEVEEQKHKAAIRASAVSMAKQMYEYQKKQEVASETSSAINVGSAGAETAHRRNQSSPSQTDIKSEAIKYIHLQDAAHKMAQERLAKMDKDMEQNRYREYYGYGKQPPKSQSSVRGSRRGRKRASSEPQQYYEDSDDEEQARRIRTQMSQLSTGINTVDNKQRSDDRARLLAAAEKRVHERMHDMDEKVFQETGKPSQAMMEEWETKARAKAEKDREERQTHPGKTHIGGGKYMDKSEIEAIAAARLKPTFDELDATAEKKRARDEEFKAERDRLELARMEEKLKDDQTKAEFKKIKEQDKAKARREKDERKAAERAEKEEAKARKSEDKRKSRDYKRETVPAVAGGATVDEGAGKDSIEDEPHTREVPTQDNQAREEPQEKSGRSMFDRIASKLKRHGNESKTANEPERAVEERKEDAKDSEMPASTARETEDTPDDDSARPAGAALGTGAVATGSAEDYGAAAEGPESQRQEDAKTRQTSEAAAGVAALGAIVAAGALSVEHSPPRKYEEARSEVSSLSTTDNEDSVDKTTASAQQDGQHNFAGPSLAVGGRPDLERHISQIPASSGSSEADDESSELEDTDDDDIYGRPAASTYSTRSEAPVTPAPTRADEAPARDMAVVNDIPVILHDKTQEPPTVVTDEPARPESPVSSLHSEERRKSAIANDEAPLNRPLVAPTSTTSEPREPVPAAASAAETAPAEKEVKQAAPPEKEKEHKGLRGLFSKFRGKSKAETKPGKLHKSPVRNDSSEKSFQGGASYTGVGSKDDAKGDTITPVTTTSAAKEAEGLSSEPIGTVETMGDNKAVGGTAGDARAASPSSFRRNNDGLKDLDDVSSSGADEDDLARGRGGRLTDELGDGPPKGGGTLGLWAPASKGEDDQFEEARDHFDESLAPPPAFGGQQKSASPTRETRFQEQL</sequence>
<reference evidence="1" key="1">
    <citation type="submission" date="2023-07" db="EMBL/GenBank/DDBJ databases">
        <title>Black Yeasts Isolated from many extreme environments.</title>
        <authorList>
            <person name="Coleine C."/>
            <person name="Stajich J.E."/>
            <person name="Selbmann L."/>
        </authorList>
    </citation>
    <scope>NUCLEOTIDE SEQUENCE</scope>
    <source>
        <strain evidence="1">CCFEE 5714</strain>
    </source>
</reference>
<proteinExistence type="predicted"/>
<gene>
    <name evidence="1" type="primary">EIS1_2</name>
    <name evidence="1" type="ORF">LTR37_005121</name>
</gene>
<evidence type="ECO:0000313" key="2">
    <source>
        <dbReference type="Proteomes" id="UP001281147"/>
    </source>
</evidence>
<dbReference type="EMBL" id="JAUTXU010000032">
    <property type="protein sequence ID" value="KAK3718308.1"/>
    <property type="molecule type" value="Genomic_DNA"/>
</dbReference>
<protein>
    <submittedName>
        <fullName evidence="1">Eisosome assembly protein</fullName>
    </submittedName>
</protein>
<keyword evidence="2" id="KW-1185">Reference proteome</keyword>
<name>A0ACC3NK02_9PEZI</name>